<reference evidence="1 2" key="1">
    <citation type="submission" date="2021-03" db="EMBL/GenBank/DDBJ databases">
        <title>Sequencing the genomes of 1000 actinobacteria strains.</title>
        <authorList>
            <person name="Klenk H.-P."/>
        </authorList>
    </citation>
    <scope>NUCLEOTIDE SEQUENCE [LARGE SCALE GENOMIC DNA]</scope>
    <source>
        <strain evidence="1 2">DSM 18824</strain>
    </source>
</reference>
<dbReference type="RefSeq" id="WP_209699404.1">
    <property type="nucleotide sequence ID" value="NZ_BAAAVU010000004.1"/>
</dbReference>
<gene>
    <name evidence="1" type="ORF">JOF29_008087</name>
</gene>
<sequence>MTDLAYKPTLTGDLVVLHPMDESDYDALAAALDDPEVARFTGSHGDIGEERAREWMPTRNDQTDRLDLRVQERACCGTRCSGTARWVDEIVMSVVATEWIPSRV</sequence>
<dbReference type="EMBL" id="JAGINT010000002">
    <property type="protein sequence ID" value="MBP2356977.1"/>
    <property type="molecule type" value="Genomic_DNA"/>
</dbReference>
<evidence type="ECO:0000313" key="1">
    <source>
        <dbReference type="EMBL" id="MBP2356977.1"/>
    </source>
</evidence>
<keyword evidence="2" id="KW-1185">Reference proteome</keyword>
<name>A0ABS4UZB4_9ACTN</name>
<protein>
    <submittedName>
        <fullName evidence="1">RimJ/RimL family protein N-acetyltransferase</fullName>
    </submittedName>
</protein>
<organism evidence="1 2">
    <name type="scientific">Kribbella aluminosa</name>
    <dbReference type="NCBI Taxonomy" id="416017"/>
    <lineage>
        <taxon>Bacteria</taxon>
        <taxon>Bacillati</taxon>
        <taxon>Actinomycetota</taxon>
        <taxon>Actinomycetes</taxon>
        <taxon>Propionibacteriales</taxon>
        <taxon>Kribbellaceae</taxon>
        <taxon>Kribbella</taxon>
    </lineage>
</organism>
<proteinExistence type="predicted"/>
<dbReference type="SUPFAM" id="SSF55729">
    <property type="entry name" value="Acyl-CoA N-acyltransferases (Nat)"/>
    <property type="match status" value="1"/>
</dbReference>
<comment type="caution">
    <text evidence="1">The sequence shown here is derived from an EMBL/GenBank/DDBJ whole genome shotgun (WGS) entry which is preliminary data.</text>
</comment>
<dbReference type="InterPro" id="IPR016181">
    <property type="entry name" value="Acyl_CoA_acyltransferase"/>
</dbReference>
<dbReference type="Proteomes" id="UP000755585">
    <property type="component" value="Unassembled WGS sequence"/>
</dbReference>
<evidence type="ECO:0000313" key="2">
    <source>
        <dbReference type="Proteomes" id="UP000755585"/>
    </source>
</evidence>
<dbReference type="Gene3D" id="3.40.630.30">
    <property type="match status" value="1"/>
</dbReference>
<accession>A0ABS4UZB4</accession>